<comment type="caution">
    <text evidence="1">The sequence shown here is derived from an EMBL/GenBank/DDBJ whole genome shotgun (WGS) entry which is preliminary data.</text>
</comment>
<sequence>MSTQLWTDHARATHPVDAKHEAVINTIQALLNDEIDPSEAGHSIAATYEPYLKYEIMKTSSYYKLGIFWSIFCQATRQFGDTKARELADVVIGLASLPPVRDDAGKLVRHQGGGVYWTDLPEFGAMFRDYGNYIDDEGDDDWDDVGEEWLKQAPAYLNATTFLATLFARSSRDVGGTFNGSAALKDALENDEVPRRQKCVTMYLEPAAVWMSIAGEKLYCHCAGRSGAASAAAGVLWKGGHALSFERWSFWRERFETLSEAAIGERYRAVAVGAVTRMKEIEVSNSG</sequence>
<name>A0AAE0WN40_9PEZI</name>
<dbReference type="InterPro" id="IPR022085">
    <property type="entry name" value="OpdG"/>
</dbReference>
<evidence type="ECO:0000313" key="2">
    <source>
        <dbReference type="Proteomes" id="UP001274830"/>
    </source>
</evidence>
<protein>
    <submittedName>
        <fullName evidence="1">Uncharacterized protein</fullName>
    </submittedName>
</protein>
<dbReference type="Proteomes" id="UP001274830">
    <property type="component" value="Unassembled WGS sequence"/>
</dbReference>
<dbReference type="PANTHER" id="PTHR38797:SF4">
    <property type="entry name" value="NUCLEAR PORE COMPLEX PROTEIN NUP85"/>
    <property type="match status" value="1"/>
</dbReference>
<dbReference type="PANTHER" id="PTHR38797">
    <property type="entry name" value="NUCLEAR PORE COMPLEX PROTEIN NUP85-RELATED"/>
    <property type="match status" value="1"/>
</dbReference>
<keyword evidence="2" id="KW-1185">Reference proteome</keyword>
<accession>A0AAE0WN40</accession>
<dbReference type="InterPro" id="IPR053204">
    <property type="entry name" value="Oxopyrrolidines_Biosynth-assoc"/>
</dbReference>
<evidence type="ECO:0000313" key="1">
    <source>
        <dbReference type="EMBL" id="KAK3674859.1"/>
    </source>
</evidence>
<reference evidence="1" key="1">
    <citation type="submission" date="2023-07" db="EMBL/GenBank/DDBJ databases">
        <title>Black Yeasts Isolated from many extreme environments.</title>
        <authorList>
            <person name="Coleine C."/>
            <person name="Stajich J.E."/>
            <person name="Selbmann L."/>
        </authorList>
    </citation>
    <scope>NUCLEOTIDE SEQUENCE</scope>
    <source>
        <strain evidence="1">CCFEE 5485</strain>
    </source>
</reference>
<gene>
    <name evidence="1" type="ORF">LTR78_005203</name>
</gene>
<proteinExistence type="predicted"/>
<organism evidence="1 2">
    <name type="scientific">Recurvomyces mirabilis</name>
    <dbReference type="NCBI Taxonomy" id="574656"/>
    <lineage>
        <taxon>Eukaryota</taxon>
        <taxon>Fungi</taxon>
        <taxon>Dikarya</taxon>
        <taxon>Ascomycota</taxon>
        <taxon>Pezizomycotina</taxon>
        <taxon>Dothideomycetes</taxon>
        <taxon>Dothideomycetidae</taxon>
        <taxon>Mycosphaerellales</taxon>
        <taxon>Teratosphaeriaceae</taxon>
        <taxon>Recurvomyces</taxon>
    </lineage>
</organism>
<dbReference type="Pfam" id="PF12311">
    <property type="entry name" value="DUF3632"/>
    <property type="match status" value="1"/>
</dbReference>
<dbReference type="AlphaFoldDB" id="A0AAE0WN40"/>
<dbReference type="EMBL" id="JAUTXT010000017">
    <property type="protein sequence ID" value="KAK3674859.1"/>
    <property type="molecule type" value="Genomic_DNA"/>
</dbReference>